<dbReference type="Proteomes" id="UP000593567">
    <property type="component" value="Unassembled WGS sequence"/>
</dbReference>
<dbReference type="InterPro" id="IPR043502">
    <property type="entry name" value="DNA/RNA_pol_sf"/>
</dbReference>
<reference evidence="1" key="1">
    <citation type="submission" date="2020-06" db="EMBL/GenBank/DDBJ databases">
        <title>Draft genome of Bugula neritina, a colonial animal packing powerful symbionts and potential medicines.</title>
        <authorList>
            <person name="Rayko M."/>
        </authorList>
    </citation>
    <scope>NUCLEOTIDE SEQUENCE [LARGE SCALE GENOMIC DNA]</scope>
    <source>
        <strain evidence="1">Kwan_BN1</strain>
    </source>
</reference>
<comment type="caution">
    <text evidence="1">The sequence shown here is derived from an EMBL/GenBank/DDBJ whole genome shotgun (WGS) entry which is preliminary data.</text>
</comment>
<dbReference type="SUPFAM" id="SSF56672">
    <property type="entry name" value="DNA/RNA polymerases"/>
    <property type="match status" value="1"/>
</dbReference>
<dbReference type="OrthoDB" id="5982854at2759"/>
<dbReference type="AlphaFoldDB" id="A0A7J7K2B4"/>
<dbReference type="EMBL" id="VXIV02001572">
    <property type="protein sequence ID" value="KAF6031726.1"/>
    <property type="molecule type" value="Genomic_DNA"/>
</dbReference>
<evidence type="ECO:0000313" key="2">
    <source>
        <dbReference type="Proteomes" id="UP000593567"/>
    </source>
</evidence>
<organism evidence="1 2">
    <name type="scientific">Bugula neritina</name>
    <name type="common">Brown bryozoan</name>
    <name type="synonym">Sertularia neritina</name>
    <dbReference type="NCBI Taxonomy" id="10212"/>
    <lineage>
        <taxon>Eukaryota</taxon>
        <taxon>Metazoa</taxon>
        <taxon>Spiralia</taxon>
        <taxon>Lophotrochozoa</taxon>
        <taxon>Bryozoa</taxon>
        <taxon>Gymnolaemata</taxon>
        <taxon>Cheilostomatida</taxon>
        <taxon>Flustrina</taxon>
        <taxon>Buguloidea</taxon>
        <taxon>Bugulidae</taxon>
        <taxon>Bugula</taxon>
    </lineage>
</organism>
<dbReference type="PANTHER" id="PTHR37984:SF9">
    <property type="entry name" value="INTEGRASE CATALYTIC DOMAIN-CONTAINING PROTEIN"/>
    <property type="match status" value="1"/>
</dbReference>
<keyword evidence="2" id="KW-1185">Reference proteome</keyword>
<evidence type="ECO:0000313" key="1">
    <source>
        <dbReference type="EMBL" id="KAF6031726.1"/>
    </source>
</evidence>
<protein>
    <recommendedName>
        <fullName evidence="3">Reverse transcriptase domain-containing protein</fullName>
    </recommendedName>
</protein>
<accession>A0A7J7K2B4</accession>
<dbReference type="Gene3D" id="3.30.70.270">
    <property type="match status" value="1"/>
</dbReference>
<dbReference type="InterPro" id="IPR050951">
    <property type="entry name" value="Retrovirus_Pol_polyprotein"/>
</dbReference>
<name>A0A7J7K2B4_BUGNE</name>
<dbReference type="Gene3D" id="3.10.10.10">
    <property type="entry name" value="HIV Type 1 Reverse Transcriptase, subunit A, domain 1"/>
    <property type="match status" value="1"/>
</dbReference>
<dbReference type="PANTHER" id="PTHR37984">
    <property type="entry name" value="PROTEIN CBG26694"/>
    <property type="match status" value="1"/>
</dbReference>
<proteinExistence type="predicted"/>
<evidence type="ECO:0008006" key="3">
    <source>
        <dbReference type="Google" id="ProtNLM"/>
    </source>
</evidence>
<sequence>MVSVLKSSGDVQVCVDLTGLNKAVRREIYPMPAVDDSFFQRLPFGIFVLEPSRNVQVCVDLTGLNKAVSREIYPMSAVDDNFFNRLPFGIFSALEIFSRAMCRLLGNIENVICHMDNILVHGKDAEGHDKTLKMLAACLHAHCVYACFIVQRHSILIAPEQIKK</sequence>
<dbReference type="InterPro" id="IPR043128">
    <property type="entry name" value="Rev_trsase/Diguanyl_cyclase"/>
</dbReference>
<gene>
    <name evidence="1" type="ORF">EB796_009966</name>
</gene>